<name>A0AAN8FRI9_TRICO</name>
<evidence type="ECO:0000313" key="3">
    <source>
        <dbReference type="Proteomes" id="UP001331761"/>
    </source>
</evidence>
<dbReference type="Gene3D" id="3.50.4.10">
    <property type="entry name" value="Hepatocyte Growth Factor"/>
    <property type="match status" value="1"/>
</dbReference>
<organism evidence="2 3">
    <name type="scientific">Trichostrongylus colubriformis</name>
    <name type="common">Black scour worm</name>
    <dbReference type="NCBI Taxonomy" id="6319"/>
    <lineage>
        <taxon>Eukaryota</taxon>
        <taxon>Metazoa</taxon>
        <taxon>Ecdysozoa</taxon>
        <taxon>Nematoda</taxon>
        <taxon>Chromadorea</taxon>
        <taxon>Rhabditida</taxon>
        <taxon>Rhabditina</taxon>
        <taxon>Rhabditomorpha</taxon>
        <taxon>Strongyloidea</taxon>
        <taxon>Trichostrongylidae</taxon>
        <taxon>Trichostrongylus</taxon>
    </lineage>
</organism>
<dbReference type="Proteomes" id="UP001331761">
    <property type="component" value="Unassembled WGS sequence"/>
</dbReference>
<dbReference type="EMBL" id="WIXE01005608">
    <property type="protein sequence ID" value="KAK5982029.1"/>
    <property type="molecule type" value="Genomic_DNA"/>
</dbReference>
<proteinExistence type="predicted"/>
<accession>A0AAN8FRI9</accession>
<dbReference type="PANTHER" id="PTHR47327">
    <property type="entry name" value="FI18240P1-RELATED"/>
    <property type="match status" value="1"/>
</dbReference>
<evidence type="ECO:0000259" key="1">
    <source>
        <dbReference type="PROSITE" id="PS50948"/>
    </source>
</evidence>
<keyword evidence="3" id="KW-1185">Reference proteome</keyword>
<dbReference type="Pfam" id="PF00024">
    <property type="entry name" value="PAN_1"/>
    <property type="match status" value="1"/>
</dbReference>
<dbReference type="AlphaFoldDB" id="A0AAN8FRI9"/>
<dbReference type="PANTHER" id="PTHR47327:SF4">
    <property type="entry name" value="APPLE DOMAIN-CONTAINING PROTEIN-RELATED"/>
    <property type="match status" value="1"/>
</dbReference>
<reference evidence="2 3" key="1">
    <citation type="submission" date="2019-10" db="EMBL/GenBank/DDBJ databases">
        <title>Assembly and Annotation for the nematode Trichostrongylus colubriformis.</title>
        <authorList>
            <person name="Martin J."/>
        </authorList>
    </citation>
    <scope>NUCLEOTIDE SEQUENCE [LARGE SCALE GENOMIC DNA]</scope>
    <source>
        <strain evidence="2">G859</strain>
        <tissue evidence="2">Whole worm</tissue>
    </source>
</reference>
<dbReference type="InterPro" id="IPR052774">
    <property type="entry name" value="Celegans_DevNeuronal_Protein"/>
</dbReference>
<feature type="domain" description="Apple" evidence="1">
    <location>
        <begin position="1"/>
        <end position="67"/>
    </location>
</feature>
<dbReference type="GO" id="GO:0009653">
    <property type="term" value="P:anatomical structure morphogenesis"/>
    <property type="evidence" value="ECO:0007669"/>
    <property type="project" value="TreeGrafter"/>
</dbReference>
<dbReference type="PROSITE" id="PS50948">
    <property type="entry name" value="PAN"/>
    <property type="match status" value="1"/>
</dbReference>
<sequence>MSSTPYKEFGSTSVHSCLAGCLEDGAQCATAMFNYEKDHCLLSETSQFSHPELFVKAENMDYFDKICDPVTRPEEHIESSTVHNVVVEGVTSVPVDGDDQEDLDDRVTALGLADVEEVSKAVESVMSSTSSDDL</sequence>
<evidence type="ECO:0000313" key="2">
    <source>
        <dbReference type="EMBL" id="KAK5982029.1"/>
    </source>
</evidence>
<protein>
    <recommendedName>
        <fullName evidence="1">Apple domain-containing protein</fullName>
    </recommendedName>
</protein>
<comment type="caution">
    <text evidence="2">The sequence shown here is derived from an EMBL/GenBank/DDBJ whole genome shotgun (WGS) entry which is preliminary data.</text>
</comment>
<dbReference type="InterPro" id="IPR003609">
    <property type="entry name" value="Pan_app"/>
</dbReference>
<gene>
    <name evidence="2" type="ORF">GCK32_019029</name>
</gene>
<dbReference type="SUPFAM" id="SSF57414">
    <property type="entry name" value="Hairpin loop containing domain-like"/>
    <property type="match status" value="1"/>
</dbReference>
<feature type="non-terminal residue" evidence="2">
    <location>
        <position position="134"/>
    </location>
</feature>